<dbReference type="KEGG" id="pchm:VFPPC_03353"/>
<gene>
    <name evidence="2" type="ORF">VFPPC_03353</name>
</gene>
<sequence>MRGQFLLLISFLLTPWFTYDPIDYYQRPVMEFCPERAAQLHNQLLQKAISHDASIATERTLLDRFLQVADVDSEFQQHPLGQFLSLLDSTPQSGSRLPGLFTPRLYQPDPSYFWDDTYELHPNHVLLYGQNNADCPMDGGIYLNLYTARVIWRMSPNDFPEIEESLHVPLEVFHKMLLRNWESGKYYYDNEEKEISVRWWQVEDLEEALSSWDKLLSAIERRLPQTTKKRPERMPPLDSELLKRFKLGKFAREWLSLATRPGFRYIAPGLTTFSPESFTEIYGAESASSYWQNVKLLSEEFTSSLLFPADIIIPTNISTTSTDRDITSFDKDWGFGKFTVARRAGIYTDPLNCDHADTVRLMHPSGLVNLVELTTNCPWDWGRLPRLAEVLEKWTSLIETGAWEIDGNGVKTGIEWFRTHTLESKLDWQDIIEEEIAKL</sequence>
<keyword evidence="3" id="KW-1185">Reference proteome</keyword>
<dbReference type="EMBL" id="LSBJ02000002">
    <property type="protein sequence ID" value="OAQ70972.1"/>
    <property type="molecule type" value="Genomic_DNA"/>
</dbReference>
<dbReference type="GeneID" id="28846857"/>
<keyword evidence="1" id="KW-0732">Signal</keyword>
<dbReference type="RefSeq" id="XP_018147509.1">
    <property type="nucleotide sequence ID" value="XM_018282863.1"/>
</dbReference>
<evidence type="ECO:0000313" key="2">
    <source>
        <dbReference type="EMBL" id="OAQ70972.1"/>
    </source>
</evidence>
<feature type="chain" id="PRO_5008102220" evidence="1">
    <location>
        <begin position="19"/>
        <end position="439"/>
    </location>
</feature>
<accession>A0A179FZD3</accession>
<organism evidence="2 3">
    <name type="scientific">Pochonia chlamydosporia 170</name>
    <dbReference type="NCBI Taxonomy" id="1380566"/>
    <lineage>
        <taxon>Eukaryota</taxon>
        <taxon>Fungi</taxon>
        <taxon>Dikarya</taxon>
        <taxon>Ascomycota</taxon>
        <taxon>Pezizomycotina</taxon>
        <taxon>Sordariomycetes</taxon>
        <taxon>Hypocreomycetidae</taxon>
        <taxon>Hypocreales</taxon>
        <taxon>Clavicipitaceae</taxon>
        <taxon>Pochonia</taxon>
    </lineage>
</organism>
<evidence type="ECO:0000256" key="1">
    <source>
        <dbReference type="SAM" id="SignalP"/>
    </source>
</evidence>
<reference evidence="2 3" key="1">
    <citation type="journal article" date="2016" name="PLoS Pathog.">
        <title>Biosynthesis of antibiotic leucinostatins in bio-control fungus Purpureocillium lilacinum and their inhibition on phytophthora revealed by genome mining.</title>
        <authorList>
            <person name="Wang G."/>
            <person name="Liu Z."/>
            <person name="Lin R."/>
            <person name="Li E."/>
            <person name="Mao Z."/>
            <person name="Ling J."/>
            <person name="Yang Y."/>
            <person name="Yin W.B."/>
            <person name="Xie B."/>
        </authorList>
    </citation>
    <scope>NUCLEOTIDE SEQUENCE [LARGE SCALE GENOMIC DNA]</scope>
    <source>
        <strain evidence="2">170</strain>
    </source>
</reference>
<dbReference type="OrthoDB" id="3029470at2759"/>
<evidence type="ECO:0000313" key="3">
    <source>
        <dbReference type="Proteomes" id="UP000078397"/>
    </source>
</evidence>
<dbReference type="AlphaFoldDB" id="A0A179FZD3"/>
<proteinExistence type="predicted"/>
<feature type="signal peptide" evidence="1">
    <location>
        <begin position="1"/>
        <end position="18"/>
    </location>
</feature>
<dbReference type="Proteomes" id="UP000078397">
    <property type="component" value="Unassembled WGS sequence"/>
</dbReference>
<protein>
    <submittedName>
        <fullName evidence="2">Uncharacterized protein</fullName>
    </submittedName>
</protein>
<dbReference type="STRING" id="1380566.A0A179FZD3"/>
<name>A0A179FZD3_METCM</name>
<comment type="caution">
    <text evidence="2">The sequence shown here is derived from an EMBL/GenBank/DDBJ whole genome shotgun (WGS) entry which is preliminary data.</text>
</comment>